<dbReference type="Pfam" id="PF13715">
    <property type="entry name" value="CarbopepD_reg_2"/>
    <property type="match status" value="1"/>
</dbReference>
<protein>
    <submittedName>
        <fullName evidence="10">SusC/RagA family TonB-linked outer membrane protein</fullName>
    </submittedName>
</protein>
<feature type="chain" id="PRO_5018011223" evidence="8">
    <location>
        <begin position="20"/>
        <end position="974"/>
    </location>
</feature>
<dbReference type="InterPro" id="IPR012910">
    <property type="entry name" value="Plug_dom"/>
</dbReference>
<dbReference type="NCBIfam" id="TIGR04057">
    <property type="entry name" value="SusC_RagA_signa"/>
    <property type="match status" value="1"/>
</dbReference>
<evidence type="ECO:0000256" key="4">
    <source>
        <dbReference type="ARBA" id="ARBA00022692"/>
    </source>
</evidence>
<comment type="subcellular location">
    <subcellularLocation>
        <location evidence="1 7">Cell outer membrane</location>
        <topology evidence="1 7">Multi-pass membrane protein</topology>
    </subcellularLocation>
</comment>
<dbReference type="SUPFAM" id="SSF49464">
    <property type="entry name" value="Carboxypeptidase regulatory domain-like"/>
    <property type="match status" value="1"/>
</dbReference>
<dbReference type="EMBL" id="RMBX01000005">
    <property type="protein sequence ID" value="RPD41150.1"/>
    <property type="molecule type" value="Genomic_DNA"/>
</dbReference>
<dbReference type="InterPro" id="IPR023997">
    <property type="entry name" value="TonB-dep_OMP_SusC/RagA_CS"/>
</dbReference>
<evidence type="ECO:0000259" key="9">
    <source>
        <dbReference type="Pfam" id="PF07715"/>
    </source>
</evidence>
<dbReference type="AlphaFoldDB" id="A0A3N4MM63"/>
<dbReference type="SUPFAM" id="SSF56935">
    <property type="entry name" value="Porins"/>
    <property type="match status" value="1"/>
</dbReference>
<gene>
    <name evidence="10" type="ORF">EG028_10715</name>
</gene>
<evidence type="ECO:0000256" key="8">
    <source>
        <dbReference type="SAM" id="SignalP"/>
    </source>
</evidence>
<keyword evidence="6 7" id="KW-0998">Cell outer membrane</keyword>
<comment type="caution">
    <text evidence="10">The sequence shown here is derived from an EMBL/GenBank/DDBJ whole genome shotgun (WGS) entry which is preliminary data.</text>
</comment>
<sequence length="974" mass="109101">MKKVLLMLFSVLSCLQMTAQTRPVKGKVTDSRDGSVLLGVSVMVKGTTTGTTTNVDGVYSLNVADNATLIFNFVGYEVLEVPVSGKSTVDIQMNLDVKTLAEFEISTGYVSKRKGTITGAIDVIDGKRIESRPSGNFNHLLQGQAAGVYVMANGGRPGAAPQIFIRGTGSINSGLAPLYIVDGQPVSPSDFATISQNDIESFNILKDASATAVYGSRGANGVILITTKRGKSGKATLDYRGFYGVTEIAEPKVRMMNTKERLDYEVAIGLRQANDPAIPELLKSDYNQVKEILKPALAQSHTISVRTGTDKTSIYMSGEYYDQKGVYYDNDFSRVGARLNVDNTTTDWLKTGLNMYVGYMEEALPNETRNSTGNPGMMAYLVMPYENLRSESGNWREILRHGGYTNVRSNLWSRENDFTGSGNDHLKFLGNVFAEATIIPDLKFTTRYSMNLSDYVTKTFNQPLLAAADNGNATRRFSRWNNGTWTNTLNYRKTFARNHSVNAVVGSEYNYLTDYDFTATARNTSSPLLQEFGTMLNPVSTGGSLSKYRMFGVFGNVNYGFKEKYYLDLSIRRDGSSKFGRNQQWGTFWSVGALWNAKSEPFIAQYEWISDLRVRSSIGLTGNDDIGFYPSYDLYGGTTYEGRPGLIPSQAGNPDLTWEKRRKFNVGVDLGIHNRVSVTIDHYRELTYDMVLDAPVSYLTGFTQVKGNMGKMSNNGVEFTVKGDVLKNRDFALRVEGNLTYNKNKIRDLYGYRDELLGSGTGILTKVGYPRGQFKYNRFSRINPDNGLELWLDKNGKETDKFDDADAVIQEGKTMYAPWYGGATADFSWKGLGIFMQWNFMEGKYSVNNTTAWLVWNNASWSNYNRVHDLGEKMWKKPGDVAKYPKYGSGTQFDDRYLEDASFVRLRELTVYYNVPKNVLSKVKVLRSVRAYARANNLLTFTEWTGYDPEYFNNLELGIYPVSRSYTFGIDIGF</sequence>
<dbReference type="Pfam" id="PF07715">
    <property type="entry name" value="Plug"/>
    <property type="match status" value="1"/>
</dbReference>
<keyword evidence="11" id="KW-1185">Reference proteome</keyword>
<evidence type="ECO:0000256" key="2">
    <source>
        <dbReference type="ARBA" id="ARBA00022448"/>
    </source>
</evidence>
<dbReference type="Gene3D" id="2.60.40.1120">
    <property type="entry name" value="Carboxypeptidase-like, regulatory domain"/>
    <property type="match status" value="1"/>
</dbReference>
<evidence type="ECO:0000256" key="5">
    <source>
        <dbReference type="ARBA" id="ARBA00023136"/>
    </source>
</evidence>
<keyword evidence="8" id="KW-0732">Signal</keyword>
<keyword evidence="5 7" id="KW-0472">Membrane</keyword>
<reference evidence="11" key="1">
    <citation type="submission" date="2018-11" db="EMBL/GenBank/DDBJ databases">
        <title>Chitinophaga lutea sp.nov., isolate from arsenic contaminated soil.</title>
        <authorList>
            <person name="Zong Y."/>
        </authorList>
    </citation>
    <scope>NUCLEOTIDE SEQUENCE [LARGE SCALE GENOMIC DNA]</scope>
    <source>
        <strain evidence="11">YLT18</strain>
    </source>
</reference>
<dbReference type="PROSITE" id="PS52016">
    <property type="entry name" value="TONB_DEPENDENT_REC_3"/>
    <property type="match status" value="1"/>
</dbReference>
<dbReference type="InterPro" id="IPR023996">
    <property type="entry name" value="TonB-dep_OMP_SusC/RagA"/>
</dbReference>
<dbReference type="OrthoDB" id="9768177at2"/>
<dbReference type="RefSeq" id="WP_120516546.1">
    <property type="nucleotide sequence ID" value="NZ_QXZY01000006.1"/>
</dbReference>
<dbReference type="Proteomes" id="UP000279089">
    <property type="component" value="Unassembled WGS sequence"/>
</dbReference>
<evidence type="ECO:0000256" key="3">
    <source>
        <dbReference type="ARBA" id="ARBA00022452"/>
    </source>
</evidence>
<feature type="domain" description="TonB-dependent receptor plug" evidence="9">
    <location>
        <begin position="116"/>
        <end position="222"/>
    </location>
</feature>
<evidence type="ECO:0000313" key="11">
    <source>
        <dbReference type="Proteomes" id="UP000279089"/>
    </source>
</evidence>
<keyword evidence="4 7" id="KW-0812">Transmembrane</keyword>
<dbReference type="InterPro" id="IPR039426">
    <property type="entry name" value="TonB-dep_rcpt-like"/>
</dbReference>
<organism evidence="10 11">
    <name type="scientific">Chitinophaga barathri</name>
    <dbReference type="NCBI Taxonomy" id="1647451"/>
    <lineage>
        <taxon>Bacteria</taxon>
        <taxon>Pseudomonadati</taxon>
        <taxon>Bacteroidota</taxon>
        <taxon>Chitinophagia</taxon>
        <taxon>Chitinophagales</taxon>
        <taxon>Chitinophagaceae</taxon>
        <taxon>Chitinophaga</taxon>
    </lineage>
</organism>
<evidence type="ECO:0000256" key="1">
    <source>
        <dbReference type="ARBA" id="ARBA00004571"/>
    </source>
</evidence>
<accession>A0A3N4MM63</accession>
<keyword evidence="2 7" id="KW-0813">Transport</keyword>
<name>A0A3N4MM63_9BACT</name>
<dbReference type="Gene3D" id="2.170.130.10">
    <property type="entry name" value="TonB-dependent receptor, plug domain"/>
    <property type="match status" value="1"/>
</dbReference>
<feature type="signal peptide" evidence="8">
    <location>
        <begin position="1"/>
        <end position="19"/>
    </location>
</feature>
<proteinExistence type="inferred from homology"/>
<dbReference type="GO" id="GO:0009279">
    <property type="term" value="C:cell outer membrane"/>
    <property type="evidence" value="ECO:0007669"/>
    <property type="project" value="UniProtKB-SubCell"/>
</dbReference>
<evidence type="ECO:0000256" key="7">
    <source>
        <dbReference type="PROSITE-ProRule" id="PRU01360"/>
    </source>
</evidence>
<dbReference type="NCBIfam" id="TIGR04056">
    <property type="entry name" value="OMP_RagA_SusC"/>
    <property type="match status" value="1"/>
</dbReference>
<keyword evidence="3 7" id="KW-1134">Transmembrane beta strand</keyword>
<comment type="similarity">
    <text evidence="7">Belongs to the TonB-dependent receptor family.</text>
</comment>
<dbReference type="InterPro" id="IPR036942">
    <property type="entry name" value="Beta-barrel_TonB_sf"/>
</dbReference>
<evidence type="ECO:0000256" key="6">
    <source>
        <dbReference type="ARBA" id="ARBA00023237"/>
    </source>
</evidence>
<dbReference type="Gene3D" id="2.40.170.20">
    <property type="entry name" value="TonB-dependent receptor, beta-barrel domain"/>
    <property type="match status" value="1"/>
</dbReference>
<dbReference type="InterPro" id="IPR008969">
    <property type="entry name" value="CarboxyPept-like_regulatory"/>
</dbReference>
<dbReference type="InterPro" id="IPR037066">
    <property type="entry name" value="Plug_dom_sf"/>
</dbReference>
<evidence type="ECO:0000313" key="10">
    <source>
        <dbReference type="EMBL" id="RPD41150.1"/>
    </source>
</evidence>